<gene>
    <name evidence="12" type="ORF">DF183_14245</name>
</gene>
<dbReference type="EMBL" id="QEXO01000004">
    <property type="protein sequence ID" value="PWE12996.1"/>
    <property type="molecule type" value="Genomic_DNA"/>
</dbReference>
<keyword evidence="8" id="KW-0653">Protein transport</keyword>
<dbReference type="InterPro" id="IPR000563">
    <property type="entry name" value="Flag_FliH"/>
</dbReference>
<dbReference type="GO" id="GO:0071973">
    <property type="term" value="P:bacterial-type flagellum-dependent cell motility"/>
    <property type="evidence" value="ECO:0007669"/>
    <property type="project" value="InterPro"/>
</dbReference>
<dbReference type="PRINTS" id="PR01003">
    <property type="entry name" value="FLGFLIH"/>
</dbReference>
<dbReference type="KEGG" id="afa:UZ73_15610"/>
<evidence type="ECO:0000256" key="6">
    <source>
        <dbReference type="ARBA" id="ARBA00022490"/>
    </source>
</evidence>
<evidence type="ECO:0000256" key="1">
    <source>
        <dbReference type="ARBA" id="ARBA00003041"/>
    </source>
</evidence>
<accession>A0A0S2JUL6</accession>
<reference evidence="12 13" key="2">
    <citation type="submission" date="2018-05" db="EMBL/GenBank/DDBJ databases">
        <authorList>
            <person name="Lanie J.A."/>
            <person name="Ng W.-L."/>
            <person name="Kazmierczak K.M."/>
            <person name="Andrzejewski T.M."/>
            <person name="Davidsen T.M."/>
            <person name="Wayne K.J."/>
            <person name="Tettelin H."/>
            <person name="Glass J.I."/>
            <person name="Rusch D."/>
            <person name="Podicherti R."/>
            <person name="Tsui H.-C.T."/>
            <person name="Winkler M.E."/>
        </authorList>
    </citation>
    <scope>NUCLEOTIDE SEQUENCE [LARGE SCALE GENOMIC DNA]</scope>
    <source>
        <strain evidence="12 13">YBY</strain>
    </source>
</reference>
<dbReference type="GO" id="GO:0015031">
    <property type="term" value="P:protein transport"/>
    <property type="evidence" value="ECO:0007669"/>
    <property type="project" value="UniProtKB-KW"/>
</dbReference>
<keyword evidence="6" id="KW-0963">Cytoplasm</keyword>
<evidence type="ECO:0000313" key="12">
    <source>
        <dbReference type="EMBL" id="PWE12996.1"/>
    </source>
</evidence>
<comment type="similarity">
    <text evidence="3">Belongs to the FliH family.</text>
</comment>
<evidence type="ECO:0000256" key="10">
    <source>
        <dbReference type="SAM" id="MobiDB-lite"/>
    </source>
</evidence>
<feature type="compositionally biased region" description="Polar residues" evidence="10">
    <location>
        <begin position="11"/>
        <end position="21"/>
    </location>
</feature>
<evidence type="ECO:0000256" key="2">
    <source>
        <dbReference type="ARBA" id="ARBA00004496"/>
    </source>
</evidence>
<evidence type="ECO:0000259" key="11">
    <source>
        <dbReference type="Pfam" id="PF02108"/>
    </source>
</evidence>
<dbReference type="AlphaFoldDB" id="A0A0M7G1G4"/>
<feature type="domain" description="Flagellar assembly protein FliH/Type III secretion system HrpE" evidence="11">
    <location>
        <begin position="110"/>
        <end position="233"/>
    </location>
</feature>
<dbReference type="PANTHER" id="PTHR34982">
    <property type="entry name" value="YOP PROTEINS TRANSLOCATION PROTEIN L"/>
    <property type="match status" value="1"/>
</dbReference>
<evidence type="ECO:0000256" key="3">
    <source>
        <dbReference type="ARBA" id="ARBA00006602"/>
    </source>
</evidence>
<dbReference type="Proteomes" id="UP000245216">
    <property type="component" value="Unassembled WGS sequence"/>
</dbReference>
<dbReference type="InterPro" id="IPR051472">
    <property type="entry name" value="T3SS_Stator/FliH"/>
</dbReference>
<dbReference type="GO" id="GO:0009288">
    <property type="term" value="C:bacterial-type flagellum"/>
    <property type="evidence" value="ECO:0007669"/>
    <property type="project" value="InterPro"/>
</dbReference>
<organism evidence="12 13">
    <name type="scientific">Alcaligenes faecalis</name>
    <dbReference type="NCBI Taxonomy" id="511"/>
    <lineage>
        <taxon>Bacteria</taxon>
        <taxon>Pseudomonadati</taxon>
        <taxon>Pseudomonadota</taxon>
        <taxon>Betaproteobacteria</taxon>
        <taxon>Burkholderiales</taxon>
        <taxon>Alcaligenaceae</taxon>
        <taxon>Alcaligenes</taxon>
    </lineage>
</organism>
<feature type="region of interest" description="Disordered" evidence="10">
    <location>
        <begin position="1"/>
        <end position="70"/>
    </location>
</feature>
<evidence type="ECO:0000256" key="8">
    <source>
        <dbReference type="ARBA" id="ARBA00022927"/>
    </source>
</evidence>
<evidence type="ECO:0000256" key="5">
    <source>
        <dbReference type="ARBA" id="ARBA00022448"/>
    </source>
</evidence>
<dbReference type="GO" id="GO:0003774">
    <property type="term" value="F:cytoskeletal motor activity"/>
    <property type="evidence" value="ECO:0007669"/>
    <property type="project" value="InterPro"/>
</dbReference>
<sequence>MSSHRKASAYSELQESWSRWQMQGLDDPVVAPEPEEPEFVPPTQEELQRDLENQRSQAQEEGHSQGYQAGYNQGHAAGLAAGQESGHAQGYEAGMAAGMAKAQEQIDQYIKEFVALNQNCAQSIELMDQEMGQSLIQLATRIAEHVLQSTIKTEPSRIRDLVAEVLRSDPGDTSALELSLHPDDISLVREFLIEQGEPRAWRLQEDAQLQRGECRVRSSYGDIDATFATRWKRALASLGLPVSSEP</sequence>
<dbReference type="OrthoDB" id="5296952at2"/>
<dbReference type="GeneID" id="29370918"/>
<dbReference type="RefSeq" id="WP_042487494.1">
    <property type="nucleotide sequence ID" value="NZ_CAXOJJ010000047.1"/>
</dbReference>
<proteinExistence type="inferred from homology"/>
<dbReference type="STRING" id="511.UZ73_15610"/>
<evidence type="ECO:0000256" key="4">
    <source>
        <dbReference type="ARBA" id="ARBA00016507"/>
    </source>
</evidence>
<keyword evidence="7" id="KW-1005">Bacterial flagellum biogenesis</keyword>
<protein>
    <recommendedName>
        <fullName evidence="4">Flagellar assembly protein FliH</fullName>
    </recommendedName>
</protein>
<dbReference type="NCBIfam" id="NF004270">
    <property type="entry name" value="PRK05687.2-1"/>
    <property type="match status" value="1"/>
</dbReference>
<dbReference type="GO" id="GO:0005829">
    <property type="term" value="C:cytosol"/>
    <property type="evidence" value="ECO:0007669"/>
    <property type="project" value="TreeGrafter"/>
</dbReference>
<name>A0A0M7G1G4_ALCFA</name>
<keyword evidence="12" id="KW-0966">Cell projection</keyword>
<keyword evidence="12" id="KW-0282">Flagellum</keyword>
<dbReference type="GO" id="GO:0044781">
    <property type="term" value="P:bacterial-type flagellum organization"/>
    <property type="evidence" value="ECO:0007669"/>
    <property type="project" value="UniProtKB-KW"/>
</dbReference>
<accession>A0A0M7G1G4</accession>
<evidence type="ECO:0000256" key="7">
    <source>
        <dbReference type="ARBA" id="ARBA00022795"/>
    </source>
</evidence>
<dbReference type="InterPro" id="IPR018035">
    <property type="entry name" value="Flagellar_FliH/T3SS_HrpE"/>
</dbReference>
<dbReference type="PANTHER" id="PTHR34982:SF1">
    <property type="entry name" value="FLAGELLAR ASSEMBLY PROTEIN FLIH"/>
    <property type="match status" value="1"/>
</dbReference>
<feature type="compositionally biased region" description="Basic and acidic residues" evidence="10">
    <location>
        <begin position="46"/>
        <end position="63"/>
    </location>
</feature>
<dbReference type="Pfam" id="PF02108">
    <property type="entry name" value="FliH"/>
    <property type="match status" value="1"/>
</dbReference>
<keyword evidence="5" id="KW-0813">Transport</keyword>
<reference evidence="12 13" key="1">
    <citation type="submission" date="2018-05" db="EMBL/GenBank/DDBJ databases">
        <title>Genome Sequence of an Efficient Indole-Degrading Bacterium, Alcaligenes sp.YBY.</title>
        <authorList>
            <person name="Yang B."/>
        </authorList>
    </citation>
    <scope>NUCLEOTIDE SEQUENCE [LARGE SCALE GENOMIC DNA]</scope>
    <source>
        <strain evidence="12 13">YBY</strain>
    </source>
</reference>
<keyword evidence="12" id="KW-0969">Cilium</keyword>
<comment type="subcellular location">
    <subcellularLocation>
        <location evidence="2">Cytoplasm</location>
    </subcellularLocation>
</comment>
<evidence type="ECO:0000256" key="9">
    <source>
        <dbReference type="ARBA" id="ARBA00023225"/>
    </source>
</evidence>
<keyword evidence="9" id="KW-1006">Bacterial flagellum protein export</keyword>
<comment type="caution">
    <text evidence="12">The sequence shown here is derived from an EMBL/GenBank/DDBJ whole genome shotgun (WGS) entry which is preliminary data.</text>
</comment>
<comment type="function">
    <text evidence="1">Needed for flagellar regrowth and assembly.</text>
</comment>
<evidence type="ECO:0000313" key="13">
    <source>
        <dbReference type="Proteomes" id="UP000245216"/>
    </source>
</evidence>